<keyword evidence="3 9" id="KW-0349">Heme</keyword>
<evidence type="ECO:0000256" key="6">
    <source>
        <dbReference type="ARBA" id="ARBA00022737"/>
    </source>
</evidence>
<comment type="caution">
    <text evidence="12">The sequence shown here is derived from an EMBL/GenBank/DDBJ whole genome shotgun (WGS) entry which is preliminary data.</text>
</comment>
<dbReference type="AlphaFoldDB" id="A0A4Q7NJ44"/>
<feature type="binding site" description="covalent" evidence="9">
    <location>
        <position position="58"/>
    </location>
    <ligand>
        <name>heme c</name>
        <dbReference type="ChEBI" id="CHEBI:61717"/>
        <label>1</label>
    </ligand>
</feature>
<keyword evidence="7 10" id="KW-0408">Iron</keyword>
<dbReference type="GO" id="GO:0020037">
    <property type="term" value="F:heme binding"/>
    <property type="evidence" value="ECO:0007669"/>
    <property type="project" value="InterPro"/>
</dbReference>
<gene>
    <name evidence="12" type="ORF">EV675_1096</name>
</gene>
<evidence type="ECO:0000313" key="12">
    <source>
        <dbReference type="EMBL" id="RZS85074.1"/>
    </source>
</evidence>
<dbReference type="PANTHER" id="PTHR35008">
    <property type="entry name" value="BLL4482 PROTEIN-RELATED"/>
    <property type="match status" value="1"/>
</dbReference>
<dbReference type="InterPro" id="IPR036909">
    <property type="entry name" value="Cyt_c-like_dom_sf"/>
</dbReference>
<dbReference type="GO" id="GO:0005506">
    <property type="term" value="F:iron ion binding"/>
    <property type="evidence" value="ECO:0007669"/>
    <property type="project" value="InterPro"/>
</dbReference>
<dbReference type="EMBL" id="SGXC01000001">
    <property type="protein sequence ID" value="RZS85074.1"/>
    <property type="molecule type" value="Genomic_DNA"/>
</dbReference>
<keyword evidence="5" id="KW-0732">Signal</keyword>
<keyword evidence="4 10" id="KW-0479">Metal-binding</keyword>
<protein>
    <submittedName>
        <fullName evidence="12">Mono/diheme cytochrome c family protein</fullName>
    </submittedName>
</protein>
<dbReference type="Pfam" id="PF00034">
    <property type="entry name" value="Cytochrom_C"/>
    <property type="match status" value="2"/>
</dbReference>
<feature type="domain" description="Cytochrome c" evidence="11">
    <location>
        <begin position="323"/>
        <end position="413"/>
    </location>
</feature>
<evidence type="ECO:0000256" key="7">
    <source>
        <dbReference type="ARBA" id="ARBA00023004"/>
    </source>
</evidence>
<evidence type="ECO:0000256" key="2">
    <source>
        <dbReference type="ARBA" id="ARBA00022475"/>
    </source>
</evidence>
<evidence type="ECO:0000256" key="5">
    <source>
        <dbReference type="ARBA" id="ARBA00022729"/>
    </source>
</evidence>
<dbReference type="RefSeq" id="WP_130356344.1">
    <property type="nucleotide sequence ID" value="NZ_SGXC01000001.1"/>
</dbReference>
<keyword evidence="6" id="KW-0677">Repeat</keyword>
<evidence type="ECO:0000256" key="1">
    <source>
        <dbReference type="ARBA" id="ARBA00004236"/>
    </source>
</evidence>
<accession>A0A4Q7NJ44</accession>
<dbReference type="Gene3D" id="1.10.760.10">
    <property type="entry name" value="Cytochrome c-like domain"/>
    <property type="match status" value="3"/>
</dbReference>
<dbReference type="OrthoDB" id="9809720at2"/>
<feature type="binding site" description="covalent" evidence="9">
    <location>
        <position position="336"/>
    </location>
    <ligand>
        <name>heme c</name>
        <dbReference type="ChEBI" id="CHEBI:61717"/>
        <label>3</label>
    </ligand>
</feature>
<dbReference type="GO" id="GO:0016614">
    <property type="term" value="F:oxidoreductase activity, acting on CH-OH group of donors"/>
    <property type="evidence" value="ECO:0007669"/>
    <property type="project" value="InterPro"/>
</dbReference>
<evidence type="ECO:0000256" key="8">
    <source>
        <dbReference type="ARBA" id="ARBA00023136"/>
    </source>
</evidence>
<evidence type="ECO:0000256" key="9">
    <source>
        <dbReference type="PIRSR" id="PIRSR000018-50"/>
    </source>
</evidence>
<dbReference type="PIRSF" id="PIRSF000018">
    <property type="entry name" value="Mb_ADH_cyt_c"/>
    <property type="match status" value="1"/>
</dbReference>
<feature type="domain" description="Cytochrome c" evidence="11">
    <location>
        <begin position="44"/>
        <end position="147"/>
    </location>
</feature>
<comment type="cofactor">
    <cofactor evidence="9">
        <name>heme c</name>
        <dbReference type="ChEBI" id="CHEBI:61717"/>
    </cofactor>
    <text evidence="9">Binds 3 heme c groups covalently per subunit.</text>
</comment>
<feature type="binding site" description="axial binding residue" evidence="10">
    <location>
        <position position="208"/>
    </location>
    <ligand>
        <name>heme c</name>
        <dbReference type="ChEBI" id="CHEBI:61717"/>
        <label>2</label>
    </ligand>
    <ligandPart>
        <name>Fe</name>
        <dbReference type="ChEBI" id="CHEBI:18248"/>
    </ligandPart>
</feature>
<dbReference type="InterPro" id="IPR051459">
    <property type="entry name" value="Cytochrome_c-type_DH"/>
</dbReference>
<dbReference type="Pfam" id="PF13442">
    <property type="entry name" value="Cytochrome_CBB3"/>
    <property type="match status" value="1"/>
</dbReference>
<evidence type="ECO:0000256" key="10">
    <source>
        <dbReference type="PIRSR" id="PIRSR000018-51"/>
    </source>
</evidence>
<dbReference type="InterPro" id="IPR014353">
    <property type="entry name" value="Membr-bd_ADH_cyt_c"/>
</dbReference>
<sequence>MSRAAKWSLTIVILLAVVVAGIALFAHEPEIPTASIDPKQFPEEQVRRGQEVASASMCVVCHTAPGGAVNAGGFHMETPFGVIVSTNITPDTESGIGAWSFEAFERAMRRGVARDGTHLYPAFPYTSFTKMSDEDMRSLYAYMMSQPPVRNEPQATRLPFPFNQRALMAGWNLLFLDRDPVAKVASESEAWNRGQYLAVALGHCSACHTPRNALGAEKTGKDYLGGGEAEGWIAPALNGSSKAPIPWTEQALFDYLRAGYSDQHGAAGASMTPVVRVGTSQIAESDTRALATYIASQMAGAGQGKTGPTPPQREAAAQAAVATTDTLGARIYANACAACHHPGPGGPDLFGAQPPLWLATSLNLDQPDNVIRYVLNGTQHDAGNPRGGHMPGYAYALNDAQVTAVVQFMRESFTGQPAWTDVQDAVRRIRGEYPLALQGRGE</sequence>
<evidence type="ECO:0000256" key="4">
    <source>
        <dbReference type="ARBA" id="ARBA00022723"/>
    </source>
</evidence>
<keyword evidence="8" id="KW-0472">Membrane</keyword>
<dbReference type="GO" id="GO:0009055">
    <property type="term" value="F:electron transfer activity"/>
    <property type="evidence" value="ECO:0007669"/>
    <property type="project" value="InterPro"/>
</dbReference>
<reference evidence="12 13" key="1">
    <citation type="submission" date="2019-02" db="EMBL/GenBank/DDBJ databases">
        <title>Genomic Encyclopedia of Type Strains, Phase IV (KMG-IV): sequencing the most valuable type-strain genomes for metagenomic binning, comparative biology and taxonomic classification.</title>
        <authorList>
            <person name="Goeker M."/>
        </authorList>
    </citation>
    <scope>NUCLEOTIDE SEQUENCE [LARGE SCALE GENOMIC DNA]</scope>
    <source>
        <strain evidence="12 13">K24</strain>
    </source>
</reference>
<feature type="binding site" description="axial binding residue" evidence="10">
    <location>
        <position position="340"/>
    </location>
    <ligand>
        <name>heme c</name>
        <dbReference type="ChEBI" id="CHEBI:61717"/>
        <label>3</label>
    </ligand>
    <ligandPart>
        <name>Fe</name>
        <dbReference type="ChEBI" id="CHEBI:18248"/>
    </ligandPart>
</feature>
<evidence type="ECO:0000256" key="3">
    <source>
        <dbReference type="ARBA" id="ARBA00022617"/>
    </source>
</evidence>
<evidence type="ECO:0000259" key="11">
    <source>
        <dbReference type="PROSITE" id="PS51007"/>
    </source>
</evidence>
<feature type="binding site" description="covalent" evidence="9">
    <location>
        <position position="61"/>
    </location>
    <ligand>
        <name>heme c</name>
        <dbReference type="ChEBI" id="CHEBI:61717"/>
        <label>1</label>
    </ligand>
</feature>
<proteinExistence type="predicted"/>
<evidence type="ECO:0000313" key="13">
    <source>
        <dbReference type="Proteomes" id="UP000292445"/>
    </source>
</evidence>
<dbReference type="PROSITE" id="PS51007">
    <property type="entry name" value="CYTC"/>
    <property type="match status" value="3"/>
</dbReference>
<feature type="binding site" description="axial binding residue" evidence="10">
    <location>
        <position position="62"/>
    </location>
    <ligand>
        <name>heme c</name>
        <dbReference type="ChEBI" id="CHEBI:61717"/>
        <label>1</label>
    </ligand>
    <ligandPart>
        <name>Fe</name>
        <dbReference type="ChEBI" id="CHEBI:18248"/>
    </ligandPart>
</feature>
<keyword evidence="2" id="KW-1003">Cell membrane</keyword>
<dbReference type="Proteomes" id="UP000292445">
    <property type="component" value="Unassembled WGS sequence"/>
</dbReference>
<feature type="binding site" description="covalent" evidence="9">
    <location>
        <position position="207"/>
    </location>
    <ligand>
        <name>heme c</name>
        <dbReference type="ChEBI" id="CHEBI:61717"/>
        <label>2</label>
    </ligand>
</feature>
<organism evidence="12 13">
    <name type="scientific">Pigmentiphaga kullae</name>
    <dbReference type="NCBI Taxonomy" id="151784"/>
    <lineage>
        <taxon>Bacteria</taxon>
        <taxon>Pseudomonadati</taxon>
        <taxon>Pseudomonadota</taxon>
        <taxon>Betaproteobacteria</taxon>
        <taxon>Burkholderiales</taxon>
        <taxon>Alcaligenaceae</taxon>
        <taxon>Pigmentiphaga</taxon>
    </lineage>
</organism>
<feature type="binding site" description="covalent" evidence="9">
    <location>
        <position position="339"/>
    </location>
    <ligand>
        <name>heme c</name>
        <dbReference type="ChEBI" id="CHEBI:61717"/>
        <label>3</label>
    </ligand>
</feature>
<dbReference type="InterPro" id="IPR009056">
    <property type="entry name" value="Cyt_c-like_dom"/>
</dbReference>
<feature type="binding site" description="covalent" evidence="9">
    <location>
        <position position="204"/>
    </location>
    <ligand>
        <name>heme c</name>
        <dbReference type="ChEBI" id="CHEBI:61717"/>
        <label>2</label>
    </ligand>
</feature>
<comment type="subcellular location">
    <subcellularLocation>
        <location evidence="1">Cell membrane</location>
    </subcellularLocation>
</comment>
<dbReference type="PANTHER" id="PTHR35008:SF8">
    <property type="entry name" value="ALCOHOL DEHYDROGENASE CYTOCHROME C SUBUNIT"/>
    <property type="match status" value="1"/>
</dbReference>
<dbReference type="SUPFAM" id="SSF46626">
    <property type="entry name" value="Cytochrome c"/>
    <property type="match status" value="3"/>
</dbReference>
<name>A0A4Q7NJ44_9BURK</name>
<dbReference type="GO" id="GO:0005886">
    <property type="term" value="C:plasma membrane"/>
    <property type="evidence" value="ECO:0007669"/>
    <property type="project" value="UniProtKB-SubCell"/>
</dbReference>
<feature type="domain" description="Cytochrome c" evidence="11">
    <location>
        <begin position="189"/>
        <end position="298"/>
    </location>
</feature>
<keyword evidence="13" id="KW-1185">Reference proteome</keyword>